<accession>A0A0F9A8X2</accession>
<dbReference type="EMBL" id="LAZR01043925">
    <property type="protein sequence ID" value="KKL05915.1"/>
    <property type="molecule type" value="Genomic_DNA"/>
</dbReference>
<protein>
    <submittedName>
        <fullName evidence="1">Uncharacterized protein</fullName>
    </submittedName>
</protein>
<comment type="caution">
    <text evidence="1">The sequence shown here is derived from an EMBL/GenBank/DDBJ whole genome shotgun (WGS) entry which is preliminary data.</text>
</comment>
<reference evidence="1" key="1">
    <citation type="journal article" date="2015" name="Nature">
        <title>Complex archaea that bridge the gap between prokaryotes and eukaryotes.</title>
        <authorList>
            <person name="Spang A."/>
            <person name="Saw J.H."/>
            <person name="Jorgensen S.L."/>
            <person name="Zaremba-Niedzwiedzka K."/>
            <person name="Martijn J."/>
            <person name="Lind A.E."/>
            <person name="van Eijk R."/>
            <person name="Schleper C."/>
            <person name="Guy L."/>
            <person name="Ettema T.J."/>
        </authorList>
    </citation>
    <scope>NUCLEOTIDE SEQUENCE</scope>
</reference>
<sequence length="30" mass="3483">MGDRDTQLRAVAIYDRRLSIVQQLQQACAY</sequence>
<name>A0A0F9A8X2_9ZZZZ</name>
<gene>
    <name evidence="1" type="ORF">LCGC14_2601250</name>
</gene>
<proteinExistence type="predicted"/>
<feature type="non-terminal residue" evidence="1">
    <location>
        <position position="1"/>
    </location>
</feature>
<evidence type="ECO:0000313" key="1">
    <source>
        <dbReference type="EMBL" id="KKL05915.1"/>
    </source>
</evidence>
<organism evidence="1">
    <name type="scientific">marine sediment metagenome</name>
    <dbReference type="NCBI Taxonomy" id="412755"/>
    <lineage>
        <taxon>unclassified sequences</taxon>
        <taxon>metagenomes</taxon>
        <taxon>ecological metagenomes</taxon>
    </lineage>
</organism>
<dbReference type="AlphaFoldDB" id="A0A0F9A8X2"/>